<dbReference type="NCBIfam" id="TIGR00045">
    <property type="entry name" value="glycerate kinase"/>
    <property type="match status" value="1"/>
</dbReference>
<keyword evidence="2 4" id="KW-0808">Transferase</keyword>
<protein>
    <submittedName>
        <fullName evidence="5">Glycerate kinase</fullName>
        <ecNumber evidence="5">2.7.1.31</ecNumber>
    </submittedName>
</protein>
<dbReference type="InterPro" id="IPR018197">
    <property type="entry name" value="Glycerate_kinase_RE-like"/>
</dbReference>
<keyword evidence="3 4" id="KW-0418">Kinase</keyword>
<organism evidence="5">
    <name type="scientific">Chitinibacter mangrovi</name>
    <dbReference type="NCBI Taxonomy" id="3153927"/>
    <lineage>
        <taxon>Bacteria</taxon>
        <taxon>Pseudomonadati</taxon>
        <taxon>Pseudomonadota</taxon>
        <taxon>Betaproteobacteria</taxon>
        <taxon>Neisseriales</taxon>
        <taxon>Chitinibacteraceae</taxon>
        <taxon>Chitinibacter</taxon>
    </lineage>
</organism>
<dbReference type="GO" id="GO:0008887">
    <property type="term" value="F:glycerate kinase activity"/>
    <property type="evidence" value="ECO:0007669"/>
    <property type="project" value="UniProtKB-UniRule"/>
</dbReference>
<name>A0AAU7F602_9NEIS</name>
<reference evidence="5" key="1">
    <citation type="submission" date="2024-05" db="EMBL/GenBank/DDBJ databases">
        <authorList>
            <person name="Yang L."/>
            <person name="Pan L."/>
        </authorList>
    </citation>
    <scope>NUCLEOTIDE SEQUENCE</scope>
    <source>
        <strain evidence="5">FCG-7</strain>
    </source>
</reference>
<evidence type="ECO:0000256" key="2">
    <source>
        <dbReference type="ARBA" id="ARBA00022679"/>
    </source>
</evidence>
<comment type="similarity">
    <text evidence="1 4">Belongs to the glycerate kinase type-1 family.</text>
</comment>
<dbReference type="GO" id="GO:0031388">
    <property type="term" value="P:organic acid phosphorylation"/>
    <property type="evidence" value="ECO:0007669"/>
    <property type="project" value="UniProtKB-UniRule"/>
</dbReference>
<dbReference type="InterPro" id="IPR004381">
    <property type="entry name" value="Glycerate_kinase"/>
</dbReference>
<dbReference type="EC" id="2.7.1.31" evidence="5"/>
<proteinExistence type="inferred from homology"/>
<dbReference type="InterPro" id="IPR036129">
    <property type="entry name" value="Glycerate_kinase_sf"/>
</dbReference>
<sequence length="384" mass="39094">MKKIVIAPDSFKESLSARQVAQMIADAFRSALPAVEIVAIPLADGGEGTLAALIDATGGQFRSATVHDPLGDPLLAHWGLLGDGETAVIEMAAASGLALIAPQRRNPLLSCSAGTGELINAALDAGVRHFILAIGGSATNDGGAGMLRALGVQLLDAAGKALPAGGAALAQLSRIDLSGLDPRLAHCRFEVACDVDNPLTGSQGASAIFGPQKGASPAMVAQLDAALSHYASIIRQQVGIDIEHAAGAGAAGGMGAAALAFLNARLRRGVDIVLDATDLARHLADADLVITGEGRLDGQTVFGKTPLGVAQLAKQFGLPVIAIGGCLREDVDQLYGHGIDAVFSCVHKPMTQDEALSHASDNLQRVARNIAALIAISPIARVLP</sequence>
<gene>
    <name evidence="5" type="ORF">ABHF33_09255</name>
</gene>
<dbReference type="Gene3D" id="3.90.1510.10">
    <property type="entry name" value="Glycerate kinase, domain 2"/>
    <property type="match status" value="1"/>
</dbReference>
<dbReference type="PANTHER" id="PTHR21599">
    <property type="entry name" value="GLYCERATE KINASE"/>
    <property type="match status" value="1"/>
</dbReference>
<evidence type="ECO:0000313" key="5">
    <source>
        <dbReference type="EMBL" id="XBL99265.1"/>
    </source>
</evidence>
<dbReference type="EMBL" id="CP157355">
    <property type="protein sequence ID" value="XBL99265.1"/>
    <property type="molecule type" value="Genomic_DNA"/>
</dbReference>
<evidence type="ECO:0000256" key="4">
    <source>
        <dbReference type="PIRNR" id="PIRNR006078"/>
    </source>
</evidence>
<dbReference type="KEGG" id="cmav:ABHF33_09255"/>
<evidence type="ECO:0000256" key="1">
    <source>
        <dbReference type="ARBA" id="ARBA00006284"/>
    </source>
</evidence>
<dbReference type="PANTHER" id="PTHR21599:SF0">
    <property type="entry name" value="GLYCERATE KINASE"/>
    <property type="match status" value="1"/>
</dbReference>
<evidence type="ECO:0000256" key="3">
    <source>
        <dbReference type="ARBA" id="ARBA00022777"/>
    </source>
</evidence>
<dbReference type="PIRSF" id="PIRSF006078">
    <property type="entry name" value="GlxK"/>
    <property type="match status" value="1"/>
</dbReference>
<accession>A0AAU7F602</accession>
<dbReference type="Gene3D" id="3.40.50.10350">
    <property type="entry name" value="Glycerate kinase, domain 1"/>
    <property type="match status" value="1"/>
</dbReference>
<dbReference type="InterPro" id="IPR018193">
    <property type="entry name" value="Glyc_kinase_flavodox-like_fold"/>
</dbReference>
<dbReference type="RefSeq" id="WP_348943696.1">
    <property type="nucleotide sequence ID" value="NZ_CP157355.1"/>
</dbReference>
<dbReference type="Pfam" id="PF02595">
    <property type="entry name" value="Gly_kinase"/>
    <property type="match status" value="1"/>
</dbReference>
<dbReference type="SUPFAM" id="SSF110738">
    <property type="entry name" value="Glycerate kinase I"/>
    <property type="match status" value="1"/>
</dbReference>
<dbReference type="AlphaFoldDB" id="A0AAU7F602"/>